<comment type="caution">
    <text evidence="3">The sequence shown here is derived from an EMBL/GenBank/DDBJ whole genome shotgun (WGS) entry which is preliminary data.</text>
</comment>
<evidence type="ECO:0000313" key="3">
    <source>
        <dbReference type="EMBL" id="MDR5896716.1"/>
    </source>
</evidence>
<dbReference type="GO" id="GO:0016787">
    <property type="term" value="F:hydrolase activity"/>
    <property type="evidence" value="ECO:0007669"/>
    <property type="project" value="UniProtKB-KW"/>
</dbReference>
<feature type="domain" description="Thioesterase" evidence="2">
    <location>
        <begin position="53"/>
        <end position="123"/>
    </location>
</feature>
<dbReference type="NCBIfam" id="TIGR00369">
    <property type="entry name" value="unchar_dom_1"/>
    <property type="match status" value="1"/>
</dbReference>
<evidence type="ECO:0000256" key="1">
    <source>
        <dbReference type="ARBA" id="ARBA00022801"/>
    </source>
</evidence>
<dbReference type="PANTHER" id="PTHR43240:SF7">
    <property type="entry name" value="BLR7284 PROTEIN"/>
    <property type="match status" value="1"/>
</dbReference>
<protein>
    <submittedName>
        <fullName evidence="3">PaaI family thioesterase</fullName>
        <ecNumber evidence="3">3.1.2.-</ecNumber>
    </submittedName>
</protein>
<dbReference type="Proteomes" id="UP001269375">
    <property type="component" value="Unassembled WGS sequence"/>
</dbReference>
<accession>A0ABU1GXE1</accession>
<dbReference type="CDD" id="cd03443">
    <property type="entry name" value="PaaI_thioesterase"/>
    <property type="match status" value="1"/>
</dbReference>
<dbReference type="EC" id="3.1.2.-" evidence="3"/>
<dbReference type="InterPro" id="IPR003736">
    <property type="entry name" value="PAAI_dom"/>
</dbReference>
<dbReference type="PANTHER" id="PTHR43240">
    <property type="entry name" value="1,4-DIHYDROXY-2-NAPHTHOYL-COA THIOESTERASE 1"/>
    <property type="match status" value="1"/>
</dbReference>
<dbReference type="Gene3D" id="3.10.129.10">
    <property type="entry name" value="Hotdog Thioesterase"/>
    <property type="match status" value="1"/>
</dbReference>
<dbReference type="RefSeq" id="WP_251590179.1">
    <property type="nucleotide sequence ID" value="NZ_JAMLJI010000001.1"/>
</dbReference>
<sequence>MTQDTDWRYAMTRYVKGMPHTRATGLEVIKASKGDVTMRLPWQPWFAGDLSRGLVHGGVITMVLDTLCTGTVLCGLGRPEICPTLDLRIDHYRPARVGHAMVANAVIVNVTGSIATVEGTLWQVNAPEKTIARAVGSFARLPPEMTPHNFERLLCGRPTHSHNTESHV</sequence>
<dbReference type="InterPro" id="IPR029069">
    <property type="entry name" value="HotDog_dom_sf"/>
</dbReference>
<dbReference type="InterPro" id="IPR006683">
    <property type="entry name" value="Thioestr_dom"/>
</dbReference>
<reference evidence="3 4" key="1">
    <citation type="submission" date="2023-04" db="EMBL/GenBank/DDBJ databases">
        <title>A long-awaited taxogenomic arrangement of the family Halomonadaceae.</title>
        <authorList>
            <person name="De La Haba R."/>
            <person name="Chuvochina M."/>
            <person name="Wittouck S."/>
            <person name="Arahal D.R."/>
            <person name="Sanchez-Porro C."/>
            <person name="Hugenholtz P."/>
            <person name="Ventosa A."/>
        </authorList>
    </citation>
    <scope>NUCLEOTIDE SEQUENCE [LARGE SCALE GENOMIC DNA]</scope>
    <source>
        <strain evidence="3 4">DSM 22428</strain>
    </source>
</reference>
<evidence type="ECO:0000259" key="2">
    <source>
        <dbReference type="Pfam" id="PF03061"/>
    </source>
</evidence>
<keyword evidence="1 3" id="KW-0378">Hydrolase</keyword>
<keyword evidence="4" id="KW-1185">Reference proteome</keyword>
<dbReference type="Pfam" id="PF03061">
    <property type="entry name" value="4HBT"/>
    <property type="match status" value="1"/>
</dbReference>
<gene>
    <name evidence="3" type="ORF">QC825_11585</name>
</gene>
<organism evidence="3 4">
    <name type="scientific">Larsenimonas suaedae</name>
    <dbReference type="NCBI Taxonomy" id="1851019"/>
    <lineage>
        <taxon>Bacteria</taxon>
        <taxon>Pseudomonadati</taxon>
        <taxon>Pseudomonadota</taxon>
        <taxon>Gammaproteobacteria</taxon>
        <taxon>Oceanospirillales</taxon>
        <taxon>Halomonadaceae</taxon>
        <taxon>Larsenimonas</taxon>
    </lineage>
</organism>
<evidence type="ECO:0000313" key="4">
    <source>
        <dbReference type="Proteomes" id="UP001269375"/>
    </source>
</evidence>
<proteinExistence type="predicted"/>
<dbReference type="SUPFAM" id="SSF54637">
    <property type="entry name" value="Thioesterase/thiol ester dehydrase-isomerase"/>
    <property type="match status" value="1"/>
</dbReference>
<name>A0ABU1GXE1_9GAMM</name>
<dbReference type="EMBL" id="JARWAO010000006">
    <property type="protein sequence ID" value="MDR5896716.1"/>
    <property type="molecule type" value="Genomic_DNA"/>
</dbReference>